<gene>
    <name evidence="2" type="primary">ORF84462</name>
</gene>
<reference evidence="2" key="1">
    <citation type="submission" date="2014-12" db="EMBL/GenBank/DDBJ databases">
        <title>Insight into the proteome of Arion vulgaris.</title>
        <authorList>
            <person name="Aradska J."/>
            <person name="Bulat T."/>
            <person name="Smidak R."/>
            <person name="Sarate P."/>
            <person name="Gangsoo J."/>
            <person name="Sialana F."/>
            <person name="Bilban M."/>
            <person name="Lubec G."/>
        </authorList>
    </citation>
    <scope>NUCLEOTIDE SEQUENCE</scope>
    <source>
        <tissue evidence="2">Skin</tissue>
    </source>
</reference>
<sequence length="135" mass="15001">MEDEDNSSFIDSELEVPSCFDPKHENAPTSSVEEVSLLPEHVKPSTTSELVGMLKQAGTELTVRYITGEISFEDFCQELDKMKPKVKSSVAVNKSPSTSSSATVAQNLPAFDKFFGNVKEEREEEDMEDDDDDDD</sequence>
<dbReference type="EMBL" id="HACG01026035">
    <property type="protein sequence ID" value="CEK72900.1"/>
    <property type="molecule type" value="Transcribed_RNA"/>
</dbReference>
<proteinExistence type="predicted"/>
<feature type="region of interest" description="Disordered" evidence="1">
    <location>
        <begin position="1"/>
        <end position="35"/>
    </location>
</feature>
<name>A0A0B6ZYT1_9EUPU</name>
<feature type="non-terminal residue" evidence="2">
    <location>
        <position position="135"/>
    </location>
</feature>
<protein>
    <submittedName>
        <fullName evidence="2">Uncharacterized protein</fullName>
    </submittedName>
</protein>
<feature type="region of interest" description="Disordered" evidence="1">
    <location>
        <begin position="115"/>
        <end position="135"/>
    </location>
</feature>
<feature type="compositionally biased region" description="Acidic residues" evidence="1">
    <location>
        <begin position="122"/>
        <end position="135"/>
    </location>
</feature>
<dbReference type="AlphaFoldDB" id="A0A0B6ZYT1"/>
<organism evidence="2">
    <name type="scientific">Arion vulgaris</name>
    <dbReference type="NCBI Taxonomy" id="1028688"/>
    <lineage>
        <taxon>Eukaryota</taxon>
        <taxon>Metazoa</taxon>
        <taxon>Spiralia</taxon>
        <taxon>Lophotrochozoa</taxon>
        <taxon>Mollusca</taxon>
        <taxon>Gastropoda</taxon>
        <taxon>Heterobranchia</taxon>
        <taxon>Euthyneura</taxon>
        <taxon>Panpulmonata</taxon>
        <taxon>Eupulmonata</taxon>
        <taxon>Stylommatophora</taxon>
        <taxon>Helicina</taxon>
        <taxon>Arionoidea</taxon>
        <taxon>Arionidae</taxon>
        <taxon>Arion</taxon>
    </lineage>
</organism>
<evidence type="ECO:0000256" key="1">
    <source>
        <dbReference type="SAM" id="MobiDB-lite"/>
    </source>
</evidence>
<evidence type="ECO:0000313" key="2">
    <source>
        <dbReference type="EMBL" id="CEK72900.1"/>
    </source>
</evidence>
<accession>A0A0B6ZYT1</accession>